<dbReference type="Proteomes" id="UP000033562">
    <property type="component" value="Unassembled WGS sequence"/>
</dbReference>
<keyword evidence="3" id="KW-1185">Reference proteome</keyword>
<feature type="domain" description="Calcineurin-like phosphoesterase" evidence="1">
    <location>
        <begin position="96"/>
        <end position="323"/>
    </location>
</feature>
<protein>
    <submittedName>
        <fullName evidence="2">Calcineurin-like phosphoesterase family protein</fullName>
    </submittedName>
</protein>
<evidence type="ECO:0000313" key="2">
    <source>
        <dbReference type="EMBL" id="KJV69559.1"/>
    </source>
</evidence>
<dbReference type="EMBL" id="LANX01000001">
    <property type="protein sequence ID" value="KJV69559.1"/>
    <property type="molecule type" value="Genomic_DNA"/>
</dbReference>
<proteinExistence type="predicted"/>
<dbReference type="InterPro" id="IPR004843">
    <property type="entry name" value="Calcineurin-like_PHP"/>
</dbReference>
<evidence type="ECO:0000313" key="3">
    <source>
        <dbReference type="Proteomes" id="UP000033562"/>
    </source>
</evidence>
<sequence>MVYFFSICVKADVLFIWSQVVSGNNLSVRAIVSLQDDCPIISIDNQTRKMDIRAFPIYEKNAVFDNKVCEALISNTAKVVKVGDDVIPVLPSKIKKIAIIGDTGCRVSSYYQQNCKLQDTWPLEKILYQISQHNPDLVIHVGDYLYREKDCVDDKECDKGIYGDNFNTWKLDWLAPSKLLSKKAPFIFVRGNHENCNRAYKGWFRYLSASPFADISKEACKGIVDSWVFTSHRLGICDLNFYIHDSSGINEVLFSKQDINNVRSGFLDKLDDKLPTWLLTHRPLWSYADRMGIIYYGNLLQVKAFGNILPKNLLAIVSGHLHIGQTLIIRIRDGKDVITQVIVGNSGTKLDNVKFLKIHDIKIGDFAANNVQSVEGFGFAIAQLNKNYSIIKYYNVENKEVHQLKILNKIS</sequence>
<dbReference type="Pfam" id="PF00149">
    <property type="entry name" value="Metallophos"/>
    <property type="match status" value="1"/>
</dbReference>
<dbReference type="GO" id="GO:0016787">
    <property type="term" value="F:hydrolase activity"/>
    <property type="evidence" value="ECO:0007669"/>
    <property type="project" value="InterPro"/>
</dbReference>
<organism evidence="2 3">
    <name type="scientific">Candidatus Neoehrlichia procyonis str. RAC413</name>
    <dbReference type="NCBI Taxonomy" id="1359163"/>
    <lineage>
        <taxon>Bacteria</taxon>
        <taxon>Pseudomonadati</taxon>
        <taxon>Pseudomonadota</taxon>
        <taxon>Alphaproteobacteria</taxon>
        <taxon>Rickettsiales</taxon>
        <taxon>Anaplasmataceae</taxon>
        <taxon>Candidatus Neoehrlichia</taxon>
    </lineage>
</organism>
<reference evidence="2 3" key="1">
    <citation type="submission" date="2015-02" db="EMBL/GenBank/DDBJ databases">
        <title>Genome Sequencing of Rickettsiales.</title>
        <authorList>
            <person name="Daugherty S.C."/>
            <person name="Su Q."/>
            <person name="Abolude K."/>
            <person name="Beier-Sexton M."/>
            <person name="Carlyon J.A."/>
            <person name="Carter R."/>
            <person name="Day N.P."/>
            <person name="Dumler S.J."/>
            <person name="Dyachenko V."/>
            <person name="Godinez A."/>
            <person name="Kurtti T.J."/>
            <person name="Lichay M."/>
            <person name="Mullins K.E."/>
            <person name="Ott S."/>
            <person name="Pappas-Brown V."/>
            <person name="Paris D.H."/>
            <person name="Patel P."/>
            <person name="Richards A.L."/>
            <person name="Sadzewicz L."/>
            <person name="Sears K."/>
            <person name="Seidman D."/>
            <person name="Sengamalay N."/>
            <person name="Stenos J."/>
            <person name="Tallon L.J."/>
            <person name="Vincent G."/>
            <person name="Fraser C.M."/>
            <person name="Munderloh U."/>
            <person name="Dunning-Hotopp J.C."/>
        </authorList>
    </citation>
    <scope>NUCLEOTIDE SEQUENCE [LARGE SCALE GENOMIC DNA]</scope>
    <source>
        <strain evidence="2 3">RAC413</strain>
    </source>
</reference>
<dbReference type="AlphaFoldDB" id="A0A0F3NRQ8"/>
<dbReference type="STRING" id="1359163.NLO413_0952"/>
<name>A0A0F3NRQ8_9RICK</name>
<comment type="caution">
    <text evidence="2">The sequence shown here is derived from an EMBL/GenBank/DDBJ whole genome shotgun (WGS) entry which is preliminary data.</text>
</comment>
<dbReference type="PATRIC" id="fig|1359163.3.peg.925"/>
<dbReference type="Gene3D" id="3.60.21.10">
    <property type="match status" value="1"/>
</dbReference>
<dbReference type="SUPFAM" id="SSF56300">
    <property type="entry name" value="Metallo-dependent phosphatases"/>
    <property type="match status" value="1"/>
</dbReference>
<dbReference type="InterPro" id="IPR029052">
    <property type="entry name" value="Metallo-depent_PP-like"/>
</dbReference>
<accession>A0A0F3NRQ8</accession>
<evidence type="ECO:0000259" key="1">
    <source>
        <dbReference type="Pfam" id="PF00149"/>
    </source>
</evidence>
<gene>
    <name evidence="2" type="ORF">NLO413_0952</name>
</gene>